<gene>
    <name evidence="1" type="ORF">E2C01_011605</name>
</gene>
<name>A0A5B7DBL0_PORTR</name>
<dbReference type="EMBL" id="VSRR010000704">
    <property type="protein sequence ID" value="MPC18711.1"/>
    <property type="molecule type" value="Genomic_DNA"/>
</dbReference>
<organism evidence="1 2">
    <name type="scientific">Portunus trituberculatus</name>
    <name type="common">Swimming crab</name>
    <name type="synonym">Neptunus trituberculatus</name>
    <dbReference type="NCBI Taxonomy" id="210409"/>
    <lineage>
        <taxon>Eukaryota</taxon>
        <taxon>Metazoa</taxon>
        <taxon>Ecdysozoa</taxon>
        <taxon>Arthropoda</taxon>
        <taxon>Crustacea</taxon>
        <taxon>Multicrustacea</taxon>
        <taxon>Malacostraca</taxon>
        <taxon>Eumalacostraca</taxon>
        <taxon>Eucarida</taxon>
        <taxon>Decapoda</taxon>
        <taxon>Pleocyemata</taxon>
        <taxon>Brachyura</taxon>
        <taxon>Eubrachyura</taxon>
        <taxon>Portunoidea</taxon>
        <taxon>Portunidae</taxon>
        <taxon>Portuninae</taxon>
        <taxon>Portunus</taxon>
    </lineage>
</organism>
<proteinExistence type="predicted"/>
<keyword evidence="2" id="KW-1185">Reference proteome</keyword>
<accession>A0A5B7DBL0</accession>
<comment type="caution">
    <text evidence="1">The sequence shown here is derived from an EMBL/GenBank/DDBJ whole genome shotgun (WGS) entry which is preliminary data.</text>
</comment>
<reference evidence="1 2" key="1">
    <citation type="submission" date="2019-05" db="EMBL/GenBank/DDBJ databases">
        <title>Another draft genome of Portunus trituberculatus and its Hox gene families provides insights of decapod evolution.</title>
        <authorList>
            <person name="Jeong J.-H."/>
            <person name="Song I."/>
            <person name="Kim S."/>
            <person name="Choi T."/>
            <person name="Kim D."/>
            <person name="Ryu S."/>
            <person name="Kim W."/>
        </authorList>
    </citation>
    <scope>NUCLEOTIDE SEQUENCE [LARGE SCALE GENOMIC DNA]</scope>
    <source>
        <tissue evidence="1">Muscle</tissue>
    </source>
</reference>
<protein>
    <submittedName>
        <fullName evidence="1">Uncharacterized protein</fullName>
    </submittedName>
</protein>
<sequence length="127" mass="13720">MISSSGCANTRVGPLRSQNTKNGIKWTVLGVIDHLERVRVVSRPAVHTPMALAAQMRGERHEEAYTPAAARPGKKHFILSPSGPMLSGGGSASFDGAALRSSDANGYLEMGYNTQKRKWHSVPFKCI</sequence>
<evidence type="ECO:0000313" key="2">
    <source>
        <dbReference type="Proteomes" id="UP000324222"/>
    </source>
</evidence>
<dbReference type="Proteomes" id="UP000324222">
    <property type="component" value="Unassembled WGS sequence"/>
</dbReference>
<evidence type="ECO:0000313" key="1">
    <source>
        <dbReference type="EMBL" id="MPC18711.1"/>
    </source>
</evidence>
<dbReference type="AlphaFoldDB" id="A0A5B7DBL0"/>